<dbReference type="EMBL" id="ML213510">
    <property type="protein sequence ID" value="TFK51950.1"/>
    <property type="molecule type" value="Genomic_DNA"/>
</dbReference>
<dbReference type="Proteomes" id="UP000305948">
    <property type="component" value="Unassembled WGS sequence"/>
</dbReference>
<feature type="region of interest" description="Disordered" evidence="1">
    <location>
        <begin position="507"/>
        <end position="588"/>
    </location>
</feature>
<feature type="region of interest" description="Disordered" evidence="1">
    <location>
        <begin position="285"/>
        <end position="314"/>
    </location>
</feature>
<evidence type="ECO:0000256" key="1">
    <source>
        <dbReference type="SAM" id="MobiDB-lite"/>
    </source>
</evidence>
<evidence type="ECO:0000313" key="4">
    <source>
        <dbReference type="EMBL" id="TFK51950.1"/>
    </source>
</evidence>
<evidence type="ECO:0000313" key="5">
    <source>
        <dbReference type="Proteomes" id="UP000305948"/>
    </source>
</evidence>
<evidence type="ECO:0000256" key="2">
    <source>
        <dbReference type="SAM" id="SignalP"/>
    </source>
</evidence>
<feature type="compositionally biased region" description="Basic residues" evidence="1">
    <location>
        <begin position="634"/>
        <end position="646"/>
    </location>
</feature>
<name>A0A5C3N3L7_9AGAM</name>
<evidence type="ECO:0000259" key="3">
    <source>
        <dbReference type="Pfam" id="PF14661"/>
    </source>
</evidence>
<dbReference type="OrthoDB" id="5575722at2759"/>
<keyword evidence="2" id="KW-0732">Signal</keyword>
<feature type="compositionally biased region" description="Basic and acidic residues" evidence="1">
    <location>
        <begin position="110"/>
        <end position="121"/>
    </location>
</feature>
<feature type="compositionally biased region" description="Basic residues" evidence="1">
    <location>
        <begin position="547"/>
        <end position="556"/>
    </location>
</feature>
<keyword evidence="5" id="KW-1185">Reference proteome</keyword>
<gene>
    <name evidence="4" type="ORF">OE88DRAFT_1679525</name>
</gene>
<dbReference type="InterPro" id="IPR028163">
    <property type="entry name" value="HAUS_6_N"/>
</dbReference>
<feature type="region of interest" description="Disordered" evidence="1">
    <location>
        <begin position="101"/>
        <end position="121"/>
    </location>
</feature>
<organism evidence="4 5">
    <name type="scientific">Heliocybe sulcata</name>
    <dbReference type="NCBI Taxonomy" id="5364"/>
    <lineage>
        <taxon>Eukaryota</taxon>
        <taxon>Fungi</taxon>
        <taxon>Dikarya</taxon>
        <taxon>Basidiomycota</taxon>
        <taxon>Agaricomycotina</taxon>
        <taxon>Agaricomycetes</taxon>
        <taxon>Gloeophyllales</taxon>
        <taxon>Gloeophyllaceae</taxon>
        <taxon>Heliocybe</taxon>
    </lineage>
</organism>
<proteinExistence type="predicted"/>
<feature type="compositionally biased region" description="Polar residues" evidence="1">
    <location>
        <begin position="603"/>
        <end position="615"/>
    </location>
</feature>
<feature type="signal peptide" evidence="2">
    <location>
        <begin position="1"/>
        <end position="27"/>
    </location>
</feature>
<reference evidence="4 5" key="1">
    <citation type="journal article" date="2019" name="Nat. Ecol. Evol.">
        <title>Megaphylogeny resolves global patterns of mushroom evolution.</title>
        <authorList>
            <person name="Varga T."/>
            <person name="Krizsan K."/>
            <person name="Foldi C."/>
            <person name="Dima B."/>
            <person name="Sanchez-Garcia M."/>
            <person name="Sanchez-Ramirez S."/>
            <person name="Szollosi G.J."/>
            <person name="Szarkandi J.G."/>
            <person name="Papp V."/>
            <person name="Albert L."/>
            <person name="Andreopoulos W."/>
            <person name="Angelini C."/>
            <person name="Antonin V."/>
            <person name="Barry K.W."/>
            <person name="Bougher N.L."/>
            <person name="Buchanan P."/>
            <person name="Buyck B."/>
            <person name="Bense V."/>
            <person name="Catcheside P."/>
            <person name="Chovatia M."/>
            <person name="Cooper J."/>
            <person name="Damon W."/>
            <person name="Desjardin D."/>
            <person name="Finy P."/>
            <person name="Geml J."/>
            <person name="Haridas S."/>
            <person name="Hughes K."/>
            <person name="Justo A."/>
            <person name="Karasinski D."/>
            <person name="Kautmanova I."/>
            <person name="Kiss B."/>
            <person name="Kocsube S."/>
            <person name="Kotiranta H."/>
            <person name="LaButti K.M."/>
            <person name="Lechner B.E."/>
            <person name="Liimatainen K."/>
            <person name="Lipzen A."/>
            <person name="Lukacs Z."/>
            <person name="Mihaltcheva S."/>
            <person name="Morgado L.N."/>
            <person name="Niskanen T."/>
            <person name="Noordeloos M.E."/>
            <person name="Ohm R.A."/>
            <person name="Ortiz-Santana B."/>
            <person name="Ovrebo C."/>
            <person name="Racz N."/>
            <person name="Riley R."/>
            <person name="Savchenko A."/>
            <person name="Shiryaev A."/>
            <person name="Soop K."/>
            <person name="Spirin V."/>
            <person name="Szebenyi C."/>
            <person name="Tomsovsky M."/>
            <person name="Tulloss R.E."/>
            <person name="Uehling J."/>
            <person name="Grigoriev I.V."/>
            <person name="Vagvolgyi C."/>
            <person name="Papp T."/>
            <person name="Martin F.M."/>
            <person name="Miettinen O."/>
            <person name="Hibbett D.S."/>
            <person name="Nagy L.G."/>
        </authorList>
    </citation>
    <scope>NUCLEOTIDE SEQUENCE [LARGE SCALE GENOMIC DNA]</scope>
    <source>
        <strain evidence="4 5">OMC1185</strain>
    </source>
</reference>
<feature type="region of interest" description="Disordered" evidence="1">
    <location>
        <begin position="603"/>
        <end position="691"/>
    </location>
</feature>
<feature type="domain" description="HAUS augmin-like complex subunit 6 N-terminal" evidence="3">
    <location>
        <begin position="133"/>
        <end position="226"/>
    </location>
</feature>
<protein>
    <recommendedName>
        <fullName evidence="3">HAUS augmin-like complex subunit 6 N-terminal domain-containing protein</fullName>
    </recommendedName>
</protein>
<feature type="chain" id="PRO_5023071659" description="HAUS augmin-like complex subunit 6 N-terminal domain-containing protein" evidence="2">
    <location>
        <begin position="28"/>
        <end position="728"/>
    </location>
</feature>
<accession>A0A5C3N3L7</accession>
<dbReference type="AlphaFoldDB" id="A0A5C3N3L7"/>
<dbReference type="Pfam" id="PF14661">
    <property type="entry name" value="HAUS6_N"/>
    <property type="match status" value="1"/>
</dbReference>
<sequence>MDFLALPTPLLLLLHLHLLSYPYANNAEYDENIFNPQTRGIRERAKTMEDICYFLVGKIEGNARSKIFPVYPCLKPTDATAFRASLTKYLETIRHKAISTNSDGSNARSSAKDTKHKPADGDHETKLAWWWRDIMVRKSLLEECSGDKFERVVLALSTHALSKIILKQLPAISAAESGSDASPFLEVQMVHYAELLTSLQSNRREWERSAVALLRQQADLERLRHRLALSDHGAEMKYDKLSTNRLLMLAETRQQDLLTSYWKGADGQHALDNLLDASGVRRSDTSVQDLGGARKIPGATSENKDNPNQLGSRVTPQSLTTAAAHHPVHIRKLATSVFDKPRKLAVQANQSQDRTAASSSHALVSMDGQMDGEKRRQRALQDALARTRRVGNELGQGLQALRERIRVPKQGISGRPFELWTPPSADASIIDFNTPVSSELLASLSLTAVRPSEDLLEARVRHIRERLLPAFPALPIRDDIVESTLRGAGKSSGDFSVEILGHEERSSAAQSLSARPGLSAGKPYSTSIPRKSIVPKFTGVQNVPIKKSTKSSHPKHSPSTTNGKRTLRKSRVSLTLSRGKASGYGGKLAGKVDKIADDIGDTSASIQDDLNNPAYTTPRRRPSPAESLMTRSTVKTKKVVPSRRSPRQGSDEELETPPPEGPVVGSDAEWTDDEERHHLGNSDSDEDLQYEGNSMSLADILLRAEDTSQFDLLDAPRINLADQSMGWD</sequence>